<dbReference type="Proteomes" id="UP001138661">
    <property type="component" value="Unassembled WGS sequence"/>
</dbReference>
<sequence length="291" mass="32880">MTDIIARTLSHAPVDTTFIAGRWHPSRASLGGIWTEARVWASSLVTPENKDIRKFLIFSRARSGSTLLTQLLNAHPDVRCGRELMSRRVLFPGRYFHNLARKSPTSAYGAKLLSYQMVQVQKLRNPVGFLDTLSQDGFQFIHLERQTFSQTLSLAMAQTSRVYHQKDSAGTEGGKKGWTPQATQPAARTPVTLDIDDFIRRLEWSDMLLEYERHCLRDFPHLKISYETDLLDQTRHQAAADQVFDWIGMPSAPVSGGLRKILPSDPAQVIANYDDLVQRVAQRGLEHLLPA</sequence>
<dbReference type="RefSeq" id="WP_219507974.1">
    <property type="nucleotide sequence ID" value="NZ_JAHXDN010000011.1"/>
</dbReference>
<name>A0A9X1G025_9RHOB</name>
<accession>A0A9X1G025</accession>
<feature type="compositionally biased region" description="Basic and acidic residues" evidence="1">
    <location>
        <begin position="165"/>
        <end position="175"/>
    </location>
</feature>
<reference evidence="2" key="1">
    <citation type="submission" date="2021-07" db="EMBL/GenBank/DDBJ databases">
        <title>Roseobacter insulae sp. nov., isolated from a tidal flat.</title>
        <authorList>
            <person name="Park S."/>
            <person name="Yoon J.-H."/>
        </authorList>
    </citation>
    <scope>NUCLEOTIDE SEQUENCE</scope>
    <source>
        <strain evidence="2">YSTF-M11</strain>
    </source>
</reference>
<evidence type="ECO:0000313" key="2">
    <source>
        <dbReference type="EMBL" id="MBW4710782.1"/>
    </source>
</evidence>
<dbReference type="Pfam" id="PF13469">
    <property type="entry name" value="Sulfotransfer_3"/>
    <property type="match status" value="1"/>
</dbReference>
<dbReference type="AlphaFoldDB" id="A0A9X1G025"/>
<proteinExistence type="predicted"/>
<comment type="caution">
    <text evidence="2">The sequence shown here is derived from an EMBL/GenBank/DDBJ whole genome shotgun (WGS) entry which is preliminary data.</text>
</comment>
<feature type="region of interest" description="Disordered" evidence="1">
    <location>
        <begin position="165"/>
        <end position="185"/>
    </location>
</feature>
<evidence type="ECO:0000256" key="1">
    <source>
        <dbReference type="SAM" id="MobiDB-lite"/>
    </source>
</evidence>
<protein>
    <submittedName>
        <fullName evidence="2">Sulfotransferase</fullName>
    </submittedName>
</protein>
<organism evidence="2 3">
    <name type="scientific">Roseobacter insulae</name>
    <dbReference type="NCBI Taxonomy" id="2859783"/>
    <lineage>
        <taxon>Bacteria</taxon>
        <taxon>Pseudomonadati</taxon>
        <taxon>Pseudomonadota</taxon>
        <taxon>Alphaproteobacteria</taxon>
        <taxon>Rhodobacterales</taxon>
        <taxon>Roseobacteraceae</taxon>
        <taxon>Roseobacter</taxon>
    </lineage>
</organism>
<dbReference type="EMBL" id="JAHXDN010000011">
    <property type="protein sequence ID" value="MBW4710782.1"/>
    <property type="molecule type" value="Genomic_DNA"/>
</dbReference>
<evidence type="ECO:0000313" key="3">
    <source>
        <dbReference type="Proteomes" id="UP001138661"/>
    </source>
</evidence>
<keyword evidence="3" id="KW-1185">Reference proteome</keyword>
<gene>
    <name evidence="2" type="ORF">KX928_23575</name>
</gene>